<keyword evidence="2" id="KW-1185">Reference proteome</keyword>
<evidence type="ECO:0000313" key="1">
    <source>
        <dbReference type="EMBL" id="KAJ7531748.1"/>
    </source>
</evidence>
<name>A0ACC2BPL6_DIPCM</name>
<sequence length="299" mass="33990">MQGKLLACRRALSIHARITEHMESKAGSTALQSGLGLGLGHGLELGSMNGQKHLGRREVFKLMEVLYRDHPGAVWRDASRKAMELCDEQKPVTNLIYGEVSYIAFVRLLDRYAPSNPVESGAVLESNHISDHTNFTFYDLGCGAGRPVFMACMLWTNCTKACGIEILPSVHRMNQDLLQLYKKEILPMLHPLKQVQELSFLCDDFLRVDWSDADIVFTNATCFDDSLFAKLEEKASRIMKEHAIFISVTRSFNNSSWELLEEQERRMSWASSMVYVYRKKAEHPQCALSNTPPEVQKER</sequence>
<protein>
    <submittedName>
        <fullName evidence="1">Uncharacterized protein</fullName>
    </submittedName>
</protein>
<organism evidence="1 2">
    <name type="scientific">Diphasiastrum complanatum</name>
    <name type="common">Issler's clubmoss</name>
    <name type="synonym">Lycopodium complanatum</name>
    <dbReference type="NCBI Taxonomy" id="34168"/>
    <lineage>
        <taxon>Eukaryota</taxon>
        <taxon>Viridiplantae</taxon>
        <taxon>Streptophyta</taxon>
        <taxon>Embryophyta</taxon>
        <taxon>Tracheophyta</taxon>
        <taxon>Lycopodiopsida</taxon>
        <taxon>Lycopodiales</taxon>
        <taxon>Lycopodiaceae</taxon>
        <taxon>Lycopodioideae</taxon>
        <taxon>Diphasiastrum</taxon>
    </lineage>
</organism>
<proteinExistence type="predicted"/>
<dbReference type="EMBL" id="CM055105">
    <property type="protein sequence ID" value="KAJ7531748.1"/>
    <property type="molecule type" value="Genomic_DNA"/>
</dbReference>
<gene>
    <name evidence="1" type="ORF">O6H91_14G057300</name>
</gene>
<evidence type="ECO:0000313" key="2">
    <source>
        <dbReference type="Proteomes" id="UP001162992"/>
    </source>
</evidence>
<accession>A0ACC2BPL6</accession>
<dbReference type="Proteomes" id="UP001162992">
    <property type="component" value="Chromosome 14"/>
</dbReference>
<comment type="caution">
    <text evidence="1">The sequence shown here is derived from an EMBL/GenBank/DDBJ whole genome shotgun (WGS) entry which is preliminary data.</text>
</comment>
<reference evidence="2" key="1">
    <citation type="journal article" date="2024" name="Proc. Natl. Acad. Sci. U.S.A.">
        <title>Extraordinary preservation of gene collinearity over three hundred million years revealed in homosporous lycophytes.</title>
        <authorList>
            <person name="Li C."/>
            <person name="Wickell D."/>
            <person name="Kuo L.Y."/>
            <person name="Chen X."/>
            <person name="Nie B."/>
            <person name="Liao X."/>
            <person name="Peng D."/>
            <person name="Ji J."/>
            <person name="Jenkins J."/>
            <person name="Williams M."/>
            <person name="Shu S."/>
            <person name="Plott C."/>
            <person name="Barry K."/>
            <person name="Rajasekar S."/>
            <person name="Grimwood J."/>
            <person name="Han X."/>
            <person name="Sun S."/>
            <person name="Hou Z."/>
            <person name="He W."/>
            <person name="Dai G."/>
            <person name="Sun C."/>
            <person name="Schmutz J."/>
            <person name="Leebens-Mack J.H."/>
            <person name="Li F.W."/>
            <person name="Wang L."/>
        </authorList>
    </citation>
    <scope>NUCLEOTIDE SEQUENCE [LARGE SCALE GENOMIC DNA]</scope>
    <source>
        <strain evidence="2">cv. PW_Plant_1</strain>
    </source>
</reference>